<feature type="signal peptide" evidence="1">
    <location>
        <begin position="1"/>
        <end position="24"/>
    </location>
</feature>
<dbReference type="InterPro" id="IPR050464">
    <property type="entry name" value="Zeta_carotene_desat/Oxidored"/>
</dbReference>
<dbReference type="EMBL" id="JH793567">
    <property type="protein sequence ID" value="ELQ41151.1"/>
    <property type="molecule type" value="Genomic_DNA"/>
</dbReference>
<name>A0AA97P303_PYRO3</name>
<dbReference type="AlphaFoldDB" id="A0AA97P303"/>
<dbReference type="PANTHER" id="PTHR42923">
    <property type="entry name" value="PROTOPORPHYRINOGEN OXIDASE"/>
    <property type="match status" value="1"/>
</dbReference>
<evidence type="ECO:0000256" key="1">
    <source>
        <dbReference type="SAM" id="SignalP"/>
    </source>
</evidence>
<evidence type="ECO:0000313" key="2">
    <source>
        <dbReference type="EMBL" id="ELQ41151.1"/>
    </source>
</evidence>
<dbReference type="Gene3D" id="3.50.50.60">
    <property type="entry name" value="FAD/NAD(P)-binding domain"/>
    <property type="match status" value="1"/>
</dbReference>
<protein>
    <submittedName>
        <fullName evidence="2">Amine oxidase</fullName>
    </submittedName>
</protein>
<dbReference type="Pfam" id="PF13450">
    <property type="entry name" value="NAD_binding_8"/>
    <property type="match status" value="1"/>
</dbReference>
<proteinExistence type="predicted"/>
<dbReference type="PANTHER" id="PTHR42923:SF26">
    <property type="entry name" value="FMN REDUCTASE LOT6, PUTATIVE (AFU_ORTHOLOGUE AFUA_7G06600)-RELATED"/>
    <property type="match status" value="1"/>
</dbReference>
<keyword evidence="1" id="KW-0732">Signal</keyword>
<dbReference type="InterPro" id="IPR036188">
    <property type="entry name" value="FAD/NAD-bd_sf"/>
</dbReference>
<reference evidence="2" key="1">
    <citation type="journal article" date="2012" name="PLoS Genet.">
        <title>Comparative analysis of the genomes of two field isolates of the rice blast fungus Magnaporthe oryzae.</title>
        <authorList>
            <person name="Xue M."/>
            <person name="Yang J."/>
            <person name="Li Z."/>
            <person name="Hu S."/>
            <person name="Yao N."/>
            <person name="Dean R.A."/>
            <person name="Zhao W."/>
            <person name="Shen M."/>
            <person name="Zhang H."/>
            <person name="Li C."/>
            <person name="Liu L."/>
            <person name="Cao L."/>
            <person name="Xu X."/>
            <person name="Xing Y."/>
            <person name="Hsiang T."/>
            <person name="Zhang Z."/>
            <person name="Xu J.R."/>
            <person name="Peng Y.L."/>
        </authorList>
    </citation>
    <scope>NUCLEOTIDE SEQUENCE</scope>
    <source>
        <strain evidence="2">Y34</strain>
    </source>
</reference>
<organism evidence="2">
    <name type="scientific">Pyricularia oryzae (strain Y34)</name>
    <name type="common">Rice blast fungus</name>
    <name type="synonym">Magnaporthe oryzae</name>
    <dbReference type="NCBI Taxonomy" id="1143189"/>
    <lineage>
        <taxon>Eukaryota</taxon>
        <taxon>Fungi</taxon>
        <taxon>Dikarya</taxon>
        <taxon>Ascomycota</taxon>
        <taxon>Pezizomycotina</taxon>
        <taxon>Sordariomycetes</taxon>
        <taxon>Sordariomycetidae</taxon>
        <taxon>Magnaporthales</taxon>
        <taxon>Pyriculariaceae</taxon>
        <taxon>Pyricularia</taxon>
    </lineage>
</organism>
<gene>
    <name evidence="2" type="ORF">OOU_Y34scaffold00298g3</name>
</gene>
<sequence length="469" mass="50829">MRPLARLAQYCLLLSAAAFAPCRSQTPDYDVVVIGGGSAGTHAATRLQQMGKSVLLIEKEDRLGRNVNTYKDAQTGATFDYGIVSLINISATVDFCSSLGVSLKKFNGQFVPNEKSVGADFKQKTKAPTWPLASGDDVTAALKAYQQVLEKYPYLNSGYHLPDEIPDEILMPFGDFLEKHNLGAIAHLGWLVYGGMGNALAQPTIYMAHYFNQLQVQARLEGLRVTEANNNVQSLFDAAQKKLGDNAIVGAQETKVNRRAEGGVEVQVRTASGSKTVKARKLLIAAPPTMEILQSFLDLNPEETSLFSQFNSSYYWNAVVDNTGFPNDTGIYNSDAKAKFGIPPLPGMYNFEPTGVKDLHAAYGGSPSRLSQSEIEAQITSSISGAQQALGYPALQPKIVHSNNHSPSGLTVSVEAIKGGFYKRLNALQGQQNTFWTGAAWCCGSSSSIWNYTNYEILPPLIASLGQYT</sequence>
<dbReference type="Gene3D" id="1.10.405.20">
    <property type="match status" value="1"/>
</dbReference>
<dbReference type="SUPFAM" id="SSF51905">
    <property type="entry name" value="FAD/NAD(P)-binding domain"/>
    <property type="match status" value="1"/>
</dbReference>
<dbReference type="Proteomes" id="UP000011086">
    <property type="component" value="Unassembled WGS sequence"/>
</dbReference>
<accession>A0AA97P303</accession>
<dbReference type="Gene3D" id="3.30.70.1990">
    <property type="match status" value="1"/>
</dbReference>
<dbReference type="GO" id="GO:0016491">
    <property type="term" value="F:oxidoreductase activity"/>
    <property type="evidence" value="ECO:0007669"/>
    <property type="project" value="TreeGrafter"/>
</dbReference>
<feature type="chain" id="PRO_5041670427" evidence="1">
    <location>
        <begin position="25"/>
        <end position="469"/>
    </location>
</feature>